<dbReference type="Proteomes" id="UP000321580">
    <property type="component" value="Unassembled WGS sequence"/>
</dbReference>
<dbReference type="InterPro" id="IPR016193">
    <property type="entry name" value="Cytidine_deaminase-like"/>
</dbReference>
<dbReference type="InterPro" id="IPR050202">
    <property type="entry name" value="Cyt/Deoxycyt_deaminase"/>
</dbReference>
<gene>
    <name evidence="6" type="ORF">FRY97_08650</name>
</gene>
<dbReference type="NCBIfam" id="NF004064">
    <property type="entry name" value="PRK05578.1"/>
    <property type="match status" value="1"/>
</dbReference>
<evidence type="ECO:0000256" key="1">
    <source>
        <dbReference type="ARBA" id="ARBA00006576"/>
    </source>
</evidence>
<dbReference type="PANTHER" id="PTHR11644:SF2">
    <property type="entry name" value="CYTIDINE DEAMINASE"/>
    <property type="match status" value="1"/>
</dbReference>
<sequence>MEERQIKTNYLLYKGWQEMDADDQELIQHARLALEKAYAPYSDFFVGAAARLSNGAIVCGANQENAAYPMCLCAERVALGNATMQYPQAQMQAMAITIKNPKRVLNQPAAPCGSCRQALCETESRQQSPVRLLLMGMEGPVIELESAASILPLGFHGGYF</sequence>
<name>A0A5C6RNM9_9BACT</name>
<evidence type="ECO:0000313" key="7">
    <source>
        <dbReference type="Proteomes" id="UP000321580"/>
    </source>
</evidence>
<reference evidence="6 7" key="1">
    <citation type="submission" date="2019-08" db="EMBL/GenBank/DDBJ databases">
        <title>Genome of Phaeodactylibacter luteus.</title>
        <authorList>
            <person name="Bowman J.P."/>
        </authorList>
    </citation>
    <scope>NUCLEOTIDE SEQUENCE [LARGE SCALE GENOMIC DNA]</scope>
    <source>
        <strain evidence="6 7">KCTC 42180</strain>
    </source>
</reference>
<dbReference type="OrthoDB" id="9795347at2"/>
<dbReference type="GO" id="GO:0004126">
    <property type="term" value="F:cytidine deaminase activity"/>
    <property type="evidence" value="ECO:0007669"/>
    <property type="project" value="UniProtKB-EC"/>
</dbReference>
<dbReference type="CDD" id="cd01283">
    <property type="entry name" value="cytidine_deaminase"/>
    <property type="match status" value="1"/>
</dbReference>
<accession>A0A5C6RNM9</accession>
<feature type="domain" description="CMP/dCMP-type deaminase" evidence="5">
    <location>
        <begin position="21"/>
        <end position="152"/>
    </location>
</feature>
<proteinExistence type="inferred from homology"/>
<evidence type="ECO:0000256" key="4">
    <source>
        <dbReference type="ARBA" id="ARBA00022833"/>
    </source>
</evidence>
<dbReference type="SUPFAM" id="SSF53927">
    <property type="entry name" value="Cytidine deaminase-like"/>
    <property type="match status" value="1"/>
</dbReference>
<comment type="similarity">
    <text evidence="1">Belongs to the cytidine and deoxycytidylate deaminase family.</text>
</comment>
<dbReference type="GO" id="GO:0042802">
    <property type="term" value="F:identical protein binding"/>
    <property type="evidence" value="ECO:0007669"/>
    <property type="project" value="UniProtKB-ARBA"/>
</dbReference>
<dbReference type="AlphaFoldDB" id="A0A5C6RNM9"/>
<dbReference type="EMBL" id="VOOR01000014">
    <property type="protein sequence ID" value="TXB63584.1"/>
    <property type="molecule type" value="Genomic_DNA"/>
</dbReference>
<dbReference type="InterPro" id="IPR002125">
    <property type="entry name" value="CMP_dCMP_dom"/>
</dbReference>
<keyword evidence="2" id="KW-0479">Metal-binding</keyword>
<evidence type="ECO:0000256" key="2">
    <source>
        <dbReference type="ARBA" id="ARBA00022723"/>
    </source>
</evidence>
<dbReference type="PANTHER" id="PTHR11644">
    <property type="entry name" value="CYTIDINE DEAMINASE"/>
    <property type="match status" value="1"/>
</dbReference>
<dbReference type="InterPro" id="IPR016192">
    <property type="entry name" value="APOBEC/CMP_deaminase_Zn-bd"/>
</dbReference>
<comment type="caution">
    <text evidence="6">The sequence shown here is derived from an EMBL/GenBank/DDBJ whole genome shotgun (WGS) entry which is preliminary data.</text>
</comment>
<evidence type="ECO:0000259" key="5">
    <source>
        <dbReference type="PROSITE" id="PS51747"/>
    </source>
</evidence>
<dbReference type="GO" id="GO:0005829">
    <property type="term" value="C:cytosol"/>
    <property type="evidence" value="ECO:0007669"/>
    <property type="project" value="TreeGrafter"/>
</dbReference>
<evidence type="ECO:0000313" key="6">
    <source>
        <dbReference type="EMBL" id="TXB63584.1"/>
    </source>
</evidence>
<dbReference type="RefSeq" id="WP_147167054.1">
    <property type="nucleotide sequence ID" value="NZ_VOOR01000014.1"/>
</dbReference>
<dbReference type="GO" id="GO:0008270">
    <property type="term" value="F:zinc ion binding"/>
    <property type="evidence" value="ECO:0007669"/>
    <property type="project" value="InterPro"/>
</dbReference>
<keyword evidence="3 6" id="KW-0378">Hydrolase</keyword>
<keyword evidence="4" id="KW-0862">Zinc</keyword>
<dbReference type="Pfam" id="PF00383">
    <property type="entry name" value="dCMP_cyt_deam_1"/>
    <property type="match status" value="1"/>
</dbReference>
<dbReference type="PROSITE" id="PS51747">
    <property type="entry name" value="CYT_DCMP_DEAMINASES_2"/>
    <property type="match status" value="1"/>
</dbReference>
<dbReference type="GO" id="GO:0055086">
    <property type="term" value="P:nucleobase-containing small molecule metabolic process"/>
    <property type="evidence" value="ECO:0007669"/>
    <property type="project" value="UniProtKB-ARBA"/>
</dbReference>
<dbReference type="PROSITE" id="PS00903">
    <property type="entry name" value="CYT_DCMP_DEAMINASES_1"/>
    <property type="match status" value="1"/>
</dbReference>
<evidence type="ECO:0000256" key="3">
    <source>
        <dbReference type="ARBA" id="ARBA00022801"/>
    </source>
</evidence>
<organism evidence="6 7">
    <name type="scientific">Phaeodactylibacter luteus</name>
    <dbReference type="NCBI Taxonomy" id="1564516"/>
    <lineage>
        <taxon>Bacteria</taxon>
        <taxon>Pseudomonadati</taxon>
        <taxon>Bacteroidota</taxon>
        <taxon>Saprospiria</taxon>
        <taxon>Saprospirales</taxon>
        <taxon>Haliscomenobacteraceae</taxon>
        <taxon>Phaeodactylibacter</taxon>
    </lineage>
</organism>
<keyword evidence="7" id="KW-1185">Reference proteome</keyword>
<protein>
    <submittedName>
        <fullName evidence="6">Cytidine deaminase</fullName>
        <ecNumber evidence="6">3.5.4.5</ecNumber>
    </submittedName>
</protein>
<dbReference type="GO" id="GO:0072527">
    <property type="term" value="P:pyrimidine-containing compound metabolic process"/>
    <property type="evidence" value="ECO:0007669"/>
    <property type="project" value="UniProtKB-ARBA"/>
</dbReference>
<dbReference type="EC" id="3.5.4.5" evidence="6"/>
<dbReference type="Gene3D" id="3.40.140.10">
    <property type="entry name" value="Cytidine Deaminase, domain 2"/>
    <property type="match status" value="1"/>
</dbReference>